<evidence type="ECO:0000256" key="8">
    <source>
        <dbReference type="ARBA" id="ARBA00022801"/>
    </source>
</evidence>
<keyword evidence="7" id="KW-0808">Transferase</keyword>
<keyword evidence="8" id="KW-0378">Hydrolase</keyword>
<keyword evidence="5" id="KW-0645">Protease</keyword>
<evidence type="ECO:0000256" key="3">
    <source>
        <dbReference type="ARBA" id="ARBA00007739"/>
    </source>
</evidence>
<keyword evidence="13" id="KW-1133">Transmembrane helix</keyword>
<evidence type="ECO:0000256" key="1">
    <source>
        <dbReference type="ARBA" id="ARBA00004752"/>
    </source>
</evidence>
<dbReference type="Gene3D" id="3.40.710.10">
    <property type="entry name" value="DD-peptidase/beta-lactamase superfamily"/>
    <property type="match status" value="1"/>
</dbReference>
<dbReference type="PANTHER" id="PTHR32282:SF33">
    <property type="entry name" value="PEPTIDOGLYCAN GLYCOSYLTRANSFERASE"/>
    <property type="match status" value="1"/>
</dbReference>
<comment type="similarity">
    <text evidence="3">In the N-terminal section; belongs to the glycosyltransferase 51 family.</text>
</comment>
<organism evidence="16 17">
    <name type="scientific">Hoeflea poritis</name>
    <dbReference type="NCBI Taxonomy" id="2993659"/>
    <lineage>
        <taxon>Bacteria</taxon>
        <taxon>Pseudomonadati</taxon>
        <taxon>Pseudomonadota</taxon>
        <taxon>Alphaproteobacteria</taxon>
        <taxon>Hyphomicrobiales</taxon>
        <taxon>Rhizobiaceae</taxon>
        <taxon>Hoeflea</taxon>
    </lineage>
</organism>
<evidence type="ECO:0000313" key="16">
    <source>
        <dbReference type="EMBL" id="MDA4848134.1"/>
    </source>
</evidence>
<dbReference type="InterPro" id="IPR012338">
    <property type="entry name" value="Beta-lactam/transpept-like"/>
</dbReference>
<proteinExistence type="inferred from homology"/>
<sequence length="727" mass="80852">MTKLQDPFNQDQRPGKRRHLFLRLDSWIDSVLWSAGSGLGEKWEDINIFFRRFHAKGYKRIFFELLGESMTLGTAGAVLLLALALPAFEETYGNWREQDDFAVTFLDRYGNEIGHRGIIHEDSVPIDALPDHLVKSVLATEDRRFFEHFGIDMFGLVRAMTENVRANSVVQGGSTITQQLAKNLFLTNERTIERKIKEAFLALWLEANLSKNEILRLYLDRAYMGGGTFGIAAAAQFYFGKEITDVTLAESAMLAGLFKAPARYAPHINLPAARGRANEVLTNLVQGGLMTEGQVIGARRAPADIVDRGDKESPDYFLDWAFEEVRRIAARYADHSLIVRTTIDENLQRAAEEALEAGLRQYGKRYDVDQGAIVLIENGGAVRAMVGGRDYGESQFNRATKALRQPGSSFKVFVYTTAMENGFTPETTIRDAPITWRGWSPRNYGRGYKGRIDLTTALVKSVNTIPVRLARDHLGTENIAEMAKRLGVESNVAVDKTMPLGTSEVTVLDQATAYSVFPAGGLESNRHGITQIMNYSGKVLYDQRRDAPERKRLLDEETVRSMNTILSQIPEWGTGRRAKLEGIKTAGKTGTTQAYRDGWFVGFTGNFTAAVWFGKDNFLPTARMTGGSLPAMTFKQLMTYAHQGIELKPIPGIEDPELDEKTNGGQVAQTELLDDSGAPILRPRVLSKQATSLLRELADDFANSPPLSLQSQRSVAYKPETQPAAVE</sequence>
<comment type="caution">
    <text evidence="16">The sequence shown here is derived from an EMBL/GenBank/DDBJ whole genome shotgun (WGS) entry which is preliminary data.</text>
</comment>
<dbReference type="NCBIfam" id="TIGR02074">
    <property type="entry name" value="PBP_1a_fam"/>
    <property type="match status" value="1"/>
</dbReference>
<dbReference type="InterPro" id="IPR001264">
    <property type="entry name" value="Glyco_trans_51"/>
</dbReference>
<keyword evidence="13" id="KW-0812">Transmembrane</keyword>
<accession>A0ABT4VTU4</accession>
<feature type="compositionally biased region" description="Polar residues" evidence="12">
    <location>
        <begin position="705"/>
        <end position="714"/>
    </location>
</feature>
<dbReference type="InterPro" id="IPR023346">
    <property type="entry name" value="Lysozyme-like_dom_sf"/>
</dbReference>
<evidence type="ECO:0000256" key="2">
    <source>
        <dbReference type="ARBA" id="ARBA00007090"/>
    </source>
</evidence>
<protein>
    <recommendedName>
        <fullName evidence="10">peptidoglycan glycosyltransferase</fullName>
        <ecNumber evidence="10">2.4.99.28</ecNumber>
    </recommendedName>
</protein>
<dbReference type="Pfam" id="PF00912">
    <property type="entry name" value="Transgly"/>
    <property type="match status" value="1"/>
</dbReference>
<dbReference type="RefSeq" id="WP_271091984.1">
    <property type="nucleotide sequence ID" value="NZ_JAPJZH010000019.1"/>
</dbReference>
<comment type="catalytic activity">
    <reaction evidence="11">
        <text>[GlcNAc-(1-&gt;4)-Mur2Ac(oyl-L-Ala-gamma-D-Glu-L-Lys-D-Ala-D-Ala)](n)-di-trans,octa-cis-undecaprenyl diphosphate + beta-D-GlcNAc-(1-&gt;4)-Mur2Ac(oyl-L-Ala-gamma-D-Glu-L-Lys-D-Ala-D-Ala)-di-trans,octa-cis-undecaprenyl diphosphate = [GlcNAc-(1-&gt;4)-Mur2Ac(oyl-L-Ala-gamma-D-Glu-L-Lys-D-Ala-D-Ala)](n+1)-di-trans,octa-cis-undecaprenyl diphosphate + di-trans,octa-cis-undecaprenyl diphosphate + H(+)</text>
        <dbReference type="Rhea" id="RHEA:23708"/>
        <dbReference type="Rhea" id="RHEA-COMP:9602"/>
        <dbReference type="Rhea" id="RHEA-COMP:9603"/>
        <dbReference type="ChEBI" id="CHEBI:15378"/>
        <dbReference type="ChEBI" id="CHEBI:58405"/>
        <dbReference type="ChEBI" id="CHEBI:60033"/>
        <dbReference type="ChEBI" id="CHEBI:78435"/>
        <dbReference type="EC" id="2.4.99.28"/>
    </reaction>
</comment>
<name>A0ABT4VTU4_9HYPH</name>
<dbReference type="Gene3D" id="1.10.3810.10">
    <property type="entry name" value="Biosynthetic peptidoglycan transglycosylase-like"/>
    <property type="match status" value="1"/>
</dbReference>
<evidence type="ECO:0000256" key="11">
    <source>
        <dbReference type="ARBA" id="ARBA00049902"/>
    </source>
</evidence>
<evidence type="ECO:0000256" key="7">
    <source>
        <dbReference type="ARBA" id="ARBA00022679"/>
    </source>
</evidence>
<evidence type="ECO:0000256" key="13">
    <source>
        <dbReference type="SAM" id="Phobius"/>
    </source>
</evidence>
<gene>
    <name evidence="16" type="ORF">OOZ53_22440</name>
</gene>
<dbReference type="Pfam" id="PF00905">
    <property type="entry name" value="Transpeptidase"/>
    <property type="match status" value="1"/>
</dbReference>
<evidence type="ECO:0000256" key="6">
    <source>
        <dbReference type="ARBA" id="ARBA00022676"/>
    </source>
</evidence>
<dbReference type="Proteomes" id="UP001148313">
    <property type="component" value="Unassembled WGS sequence"/>
</dbReference>
<keyword evidence="4" id="KW-0121">Carboxypeptidase</keyword>
<evidence type="ECO:0000259" key="15">
    <source>
        <dbReference type="Pfam" id="PF00912"/>
    </source>
</evidence>
<feature type="domain" description="Glycosyl transferase family 51" evidence="15">
    <location>
        <begin position="120"/>
        <end position="284"/>
    </location>
</feature>
<dbReference type="InterPro" id="IPR050396">
    <property type="entry name" value="Glycosyltr_51/Transpeptidase"/>
</dbReference>
<evidence type="ECO:0000256" key="10">
    <source>
        <dbReference type="ARBA" id="ARBA00044770"/>
    </source>
</evidence>
<keyword evidence="13" id="KW-0472">Membrane</keyword>
<dbReference type="InterPro" id="IPR036950">
    <property type="entry name" value="PBP_transglycosylase"/>
</dbReference>
<keyword evidence="9" id="KW-0511">Multifunctional enzyme</keyword>
<reference evidence="16" key="1">
    <citation type="submission" date="2022-11" db="EMBL/GenBank/DDBJ databases">
        <title>Hoeflea poritis sp. nov., isolated from scleractinian coral Porites lutea.</title>
        <authorList>
            <person name="Zhang G."/>
            <person name="Wei Q."/>
            <person name="Cai L."/>
        </authorList>
    </citation>
    <scope>NUCLEOTIDE SEQUENCE</scope>
    <source>
        <strain evidence="16">E7-10</strain>
    </source>
</reference>
<feature type="region of interest" description="Disordered" evidence="12">
    <location>
        <begin position="703"/>
        <end position="727"/>
    </location>
</feature>
<dbReference type="EC" id="2.4.99.28" evidence="10"/>
<evidence type="ECO:0000256" key="4">
    <source>
        <dbReference type="ARBA" id="ARBA00022645"/>
    </source>
</evidence>
<evidence type="ECO:0000256" key="5">
    <source>
        <dbReference type="ARBA" id="ARBA00022670"/>
    </source>
</evidence>
<keyword evidence="6" id="KW-0328">Glycosyltransferase</keyword>
<dbReference type="SUPFAM" id="SSF53955">
    <property type="entry name" value="Lysozyme-like"/>
    <property type="match status" value="1"/>
</dbReference>
<evidence type="ECO:0000256" key="12">
    <source>
        <dbReference type="SAM" id="MobiDB-lite"/>
    </source>
</evidence>
<feature type="transmembrane region" description="Helical" evidence="13">
    <location>
        <begin position="61"/>
        <end position="88"/>
    </location>
</feature>
<comment type="similarity">
    <text evidence="2">In the C-terminal section; belongs to the transpeptidase family.</text>
</comment>
<evidence type="ECO:0000259" key="14">
    <source>
        <dbReference type="Pfam" id="PF00905"/>
    </source>
</evidence>
<evidence type="ECO:0000313" key="17">
    <source>
        <dbReference type="Proteomes" id="UP001148313"/>
    </source>
</evidence>
<dbReference type="EMBL" id="JAPJZH010000019">
    <property type="protein sequence ID" value="MDA4848134.1"/>
    <property type="molecule type" value="Genomic_DNA"/>
</dbReference>
<comment type="pathway">
    <text evidence="1">Cell wall biogenesis; peptidoglycan biosynthesis.</text>
</comment>
<dbReference type="PANTHER" id="PTHR32282">
    <property type="entry name" value="BINDING PROTEIN TRANSPEPTIDASE, PUTATIVE-RELATED"/>
    <property type="match status" value="1"/>
</dbReference>
<evidence type="ECO:0000256" key="9">
    <source>
        <dbReference type="ARBA" id="ARBA00023268"/>
    </source>
</evidence>
<keyword evidence="17" id="KW-1185">Reference proteome</keyword>
<dbReference type="InterPro" id="IPR001460">
    <property type="entry name" value="PCN-bd_Tpept"/>
</dbReference>
<feature type="domain" description="Penicillin-binding protein transpeptidase" evidence="14">
    <location>
        <begin position="372"/>
        <end position="638"/>
    </location>
</feature>
<dbReference type="SUPFAM" id="SSF56601">
    <property type="entry name" value="beta-lactamase/transpeptidase-like"/>
    <property type="match status" value="1"/>
</dbReference>